<dbReference type="GO" id="GO:0102096">
    <property type="term" value="F:decaprenyl-N-acetyl-alpha-D-glucosaminyl-pyrophosphate:dTDP-alpha-L-rhamnose rhamnosyltransferase activity"/>
    <property type="evidence" value="ECO:0007669"/>
    <property type="project" value="UniProtKB-EC"/>
</dbReference>
<keyword evidence="2" id="KW-0328">Glycosyltransferase</keyword>
<dbReference type="Gene3D" id="3.90.550.10">
    <property type="entry name" value="Spore Coat Polysaccharide Biosynthesis Protein SpsA, Chain A"/>
    <property type="match status" value="1"/>
</dbReference>
<name>A0A143PV76_LUTPR</name>
<dbReference type="SUPFAM" id="SSF53756">
    <property type="entry name" value="UDP-Glycosyltransferase/glycogen phosphorylase"/>
    <property type="match status" value="1"/>
</dbReference>
<dbReference type="CDD" id="cd04186">
    <property type="entry name" value="GT_2_like_c"/>
    <property type="match status" value="1"/>
</dbReference>
<dbReference type="EMBL" id="CP015136">
    <property type="protein sequence ID" value="AMY11734.1"/>
    <property type="molecule type" value="Genomic_DNA"/>
</dbReference>
<evidence type="ECO:0000313" key="2">
    <source>
        <dbReference type="EMBL" id="AMY11734.1"/>
    </source>
</evidence>
<dbReference type="KEGG" id="abac:LuPra_04992"/>
<reference evidence="2 3" key="1">
    <citation type="journal article" date="2016" name="Genome Announc.">
        <title>First Complete Genome Sequence of a Subdivision 6 Acidobacterium Strain.</title>
        <authorList>
            <person name="Huang S."/>
            <person name="Vieira S."/>
            <person name="Bunk B."/>
            <person name="Riedel T."/>
            <person name="Sproer C."/>
            <person name="Overmann J."/>
        </authorList>
    </citation>
    <scope>NUCLEOTIDE SEQUENCE [LARGE SCALE GENOMIC DNA]</scope>
    <source>
        <strain evidence="3">DSM 100886 HEG_-6_39</strain>
    </source>
</reference>
<reference evidence="3" key="2">
    <citation type="submission" date="2016-04" db="EMBL/GenBank/DDBJ databases">
        <title>First Complete Genome Sequence of a Subdivision 6 Acidobacterium.</title>
        <authorList>
            <person name="Huang S."/>
            <person name="Vieira S."/>
            <person name="Bunk B."/>
            <person name="Riedel T."/>
            <person name="Sproeer C."/>
            <person name="Overmann J."/>
        </authorList>
    </citation>
    <scope>NUCLEOTIDE SEQUENCE [LARGE SCALE GENOMIC DNA]</scope>
    <source>
        <strain evidence="3">DSM 100886 HEG_-6_39</strain>
    </source>
</reference>
<protein>
    <submittedName>
        <fullName evidence="2">N-acetylglucosaminyl-diphospho-decaprenol L-rhamnosyltransferase</fullName>
        <ecNumber evidence="2">2.4.1.289</ecNumber>
    </submittedName>
</protein>
<keyword evidence="2" id="KW-0808">Transferase</keyword>
<dbReference type="EC" id="2.4.1.289" evidence="2"/>
<dbReference type="AlphaFoldDB" id="A0A143PV76"/>
<proteinExistence type="predicted"/>
<dbReference type="Gene3D" id="3.40.50.2000">
    <property type="entry name" value="Glycogen Phosphorylase B"/>
    <property type="match status" value="1"/>
</dbReference>
<dbReference type="SUPFAM" id="SSF53448">
    <property type="entry name" value="Nucleotide-diphospho-sugar transferases"/>
    <property type="match status" value="1"/>
</dbReference>
<dbReference type="Pfam" id="PF13692">
    <property type="entry name" value="Glyco_trans_1_4"/>
    <property type="match status" value="1"/>
</dbReference>
<dbReference type="PANTHER" id="PTHR43179:SF7">
    <property type="entry name" value="RHAMNOSYLTRANSFERASE WBBL"/>
    <property type="match status" value="1"/>
</dbReference>
<evidence type="ECO:0000259" key="1">
    <source>
        <dbReference type="Pfam" id="PF00535"/>
    </source>
</evidence>
<dbReference type="STRING" id="1855912.LuPra_04992"/>
<dbReference type="Proteomes" id="UP000076079">
    <property type="component" value="Chromosome"/>
</dbReference>
<dbReference type="InterPro" id="IPR001173">
    <property type="entry name" value="Glyco_trans_2-like"/>
</dbReference>
<keyword evidence="3" id="KW-1185">Reference proteome</keyword>
<dbReference type="InterPro" id="IPR029044">
    <property type="entry name" value="Nucleotide-diphossugar_trans"/>
</dbReference>
<sequence length="639" mass="68602">MIIPTVSQAAHLAACLGALRHAHADSPTPPDVIVVLNGADTAVRDVAHAASGVRIVDSPTNRGFAGGCHLGVRSSVAPFIAFLNDDVLVSPGWLEPLLQTMAERPRAGAVGPRVIGGDGLVQEVGSIIWRDGTTRPFGRGTSRASLAWRWRRRVDYCSACALLVRREAWDAVGGFDEQYHPAYYEDVDFCLALDLVGLEVWVDPRSEVIHAESASSSSHFKQFLFARHHQRLVLQRGALLESRVAAPTEAAHVPLAEAAAVARLEGTGPRVLVVDDRVPSHGIGSGFDRMADMLHGLADCGARVRVLPTELEARFVPSLAGAGIAVVDGGDEAFEREVGASDVVIVSRPNNARRACTLFERLPPERRPRLVYDAEALYHRRLLRQAGLADDDATASLLRTQAAAWLEAEIAIAGCADEIVCVSRDEAAFFEAHGARRVRVMTPWLCRAAPTEASLAGRADIAFVAGWLAGASSPNGDALEWFVTEVLPLVVAEVPWARVRVTGSLPAPLDRFEGMHLHAEGFVPDLADFYRRVRVAIAPLRFGAGVKLKTVEALQYGVPVVATTVGAEGLEGLQGEVIAVHDDAVAFAAAVVARLRDVDTWRAHRAAIDRAMAGVPTSTDWAAWLVDTTMEGADVRHPV</sequence>
<accession>A0A143PV76</accession>
<feature type="domain" description="Glycosyltransferase 2-like" evidence="1">
    <location>
        <begin position="2"/>
        <end position="136"/>
    </location>
</feature>
<dbReference type="PANTHER" id="PTHR43179">
    <property type="entry name" value="RHAMNOSYLTRANSFERASE WBBL"/>
    <property type="match status" value="1"/>
</dbReference>
<evidence type="ECO:0000313" key="3">
    <source>
        <dbReference type="Proteomes" id="UP000076079"/>
    </source>
</evidence>
<gene>
    <name evidence="2" type="primary">wbbL_4</name>
    <name evidence="2" type="ORF">LuPra_04992</name>
</gene>
<dbReference type="Pfam" id="PF00535">
    <property type="entry name" value="Glycos_transf_2"/>
    <property type="match status" value="1"/>
</dbReference>
<organism evidence="2 3">
    <name type="scientific">Luteitalea pratensis</name>
    <dbReference type="NCBI Taxonomy" id="1855912"/>
    <lineage>
        <taxon>Bacteria</taxon>
        <taxon>Pseudomonadati</taxon>
        <taxon>Acidobacteriota</taxon>
        <taxon>Vicinamibacteria</taxon>
        <taxon>Vicinamibacterales</taxon>
        <taxon>Vicinamibacteraceae</taxon>
        <taxon>Luteitalea</taxon>
    </lineage>
</organism>